<feature type="region of interest" description="Disordered" evidence="1">
    <location>
        <begin position="1"/>
        <end position="56"/>
    </location>
</feature>
<dbReference type="OrthoDB" id="10036721at2759"/>
<evidence type="ECO:0008006" key="4">
    <source>
        <dbReference type="Google" id="ProtNLM"/>
    </source>
</evidence>
<feature type="compositionally biased region" description="Basic residues" evidence="1">
    <location>
        <begin position="42"/>
        <end position="51"/>
    </location>
</feature>
<gene>
    <name evidence="2" type="ORF">PPNO1_LOCUS8625</name>
</gene>
<accession>A0A9P1HBL8</accession>
<evidence type="ECO:0000256" key="1">
    <source>
        <dbReference type="SAM" id="MobiDB-lite"/>
    </source>
</evidence>
<feature type="compositionally biased region" description="Polar residues" evidence="1">
    <location>
        <begin position="1"/>
        <end position="10"/>
    </location>
</feature>
<sequence length="678" mass="74672">MEPSHASNSPDPRRTAISRRTRIGTAAETGGSPKEDATSWHRYVRAPRAPRARQGGKPTILIRKDEADEVPSIVVDFGMNTVGILSIEFAGAESDGDGLPGLRLAFSETLQHLSSTSDFSRSYNARRGSADRLTPGTDQIAVRGEKYTWTNQLGCEESGQVCADGLHGFRYLRISLDTLKEDAPFTVARGSVAISSISLRVSAFQGTPDTFTGTFECSDEDLTQWWYDGVYTNDLCTDTFRANDTEPRGAASDTLTGKLVLHDGAKRDRDPYVGDLAVAALTTYLSHDTSEAVRNVLADLADHQRPARHGGYGDYGFIRRTGPVTYYNALYVYALRLAAILAKSLDAADATTLAHDAERWLVRADAISAALNEHNFDHNEDLFFDGKCSRGEVYCPTHAQDGNSLAIIGGVVGRGTNGSHPRATARGSWSGGATLRSEWGNAFYSNSFIQGDFGDRTYAFISYFEIAARFETGMTDSALEEMRRLWGYMARRDPGVTFWEGSDPRYNQDSFKSMAHGWSTGVVALLTRYVLGVTPEGLGFAPWKVKPRAGDLWWARGTVPVPGGSADRGIRVAWSRAESGAFSLQVAAPEGLDRGIVAVPVGAGRGRFHLLDVLTELLWVDLGDVVQYPRRYSTRKCYMYAFKVRWLNDKVKQTSNLPQLFVDHSTFRTFKWDQTTDE</sequence>
<organism evidence="2 3">
    <name type="scientific">Parascedosporium putredinis</name>
    <dbReference type="NCBI Taxonomy" id="1442378"/>
    <lineage>
        <taxon>Eukaryota</taxon>
        <taxon>Fungi</taxon>
        <taxon>Dikarya</taxon>
        <taxon>Ascomycota</taxon>
        <taxon>Pezizomycotina</taxon>
        <taxon>Sordariomycetes</taxon>
        <taxon>Hypocreomycetidae</taxon>
        <taxon>Microascales</taxon>
        <taxon>Microascaceae</taxon>
        <taxon>Parascedosporium</taxon>
    </lineage>
</organism>
<evidence type="ECO:0000313" key="3">
    <source>
        <dbReference type="Proteomes" id="UP000838763"/>
    </source>
</evidence>
<name>A0A9P1HBL8_9PEZI</name>
<evidence type="ECO:0000313" key="2">
    <source>
        <dbReference type="EMBL" id="CAI4219053.1"/>
    </source>
</evidence>
<protein>
    <recommendedName>
        <fullName evidence="4">Alpha-L-rhamnosidase six-hairpin glycosidase domain-containing protein</fullName>
    </recommendedName>
</protein>
<proteinExistence type="predicted"/>
<dbReference type="InterPro" id="IPR008928">
    <property type="entry name" value="6-hairpin_glycosidase_sf"/>
</dbReference>
<keyword evidence="3" id="KW-1185">Reference proteome</keyword>
<comment type="caution">
    <text evidence="2">The sequence shown here is derived from an EMBL/GenBank/DDBJ whole genome shotgun (WGS) entry which is preliminary data.</text>
</comment>
<dbReference type="GO" id="GO:0005975">
    <property type="term" value="P:carbohydrate metabolic process"/>
    <property type="evidence" value="ECO:0007669"/>
    <property type="project" value="InterPro"/>
</dbReference>
<dbReference type="EMBL" id="CALLCH030000019">
    <property type="protein sequence ID" value="CAI4219053.1"/>
    <property type="molecule type" value="Genomic_DNA"/>
</dbReference>
<reference evidence="2" key="1">
    <citation type="submission" date="2022-11" db="EMBL/GenBank/DDBJ databases">
        <authorList>
            <person name="Scott C."/>
            <person name="Bruce N."/>
        </authorList>
    </citation>
    <scope>NUCLEOTIDE SEQUENCE</scope>
</reference>
<dbReference type="Gene3D" id="2.60.420.10">
    <property type="entry name" value="Maltose phosphorylase, domain 3"/>
    <property type="match status" value="1"/>
</dbReference>
<dbReference type="SUPFAM" id="SSF48208">
    <property type="entry name" value="Six-hairpin glycosidases"/>
    <property type="match status" value="1"/>
</dbReference>
<dbReference type="GO" id="GO:0003824">
    <property type="term" value="F:catalytic activity"/>
    <property type="evidence" value="ECO:0007669"/>
    <property type="project" value="UniProtKB-ARBA"/>
</dbReference>
<dbReference type="PANTHER" id="PTHR34987:SF5">
    <property type="entry name" value="ALPHA-RHAMNOSIDASE"/>
    <property type="match status" value="1"/>
</dbReference>
<dbReference type="Gene3D" id="1.50.10.10">
    <property type="match status" value="2"/>
</dbReference>
<dbReference type="PANTHER" id="PTHR34987">
    <property type="entry name" value="C, PUTATIVE (AFU_ORTHOLOGUE AFUA_3G02880)-RELATED"/>
    <property type="match status" value="1"/>
</dbReference>
<dbReference type="AlphaFoldDB" id="A0A9P1HBL8"/>
<dbReference type="Proteomes" id="UP000838763">
    <property type="component" value="Unassembled WGS sequence"/>
</dbReference>
<dbReference type="InterPro" id="IPR012341">
    <property type="entry name" value="6hp_glycosidase-like_sf"/>
</dbReference>